<dbReference type="RefSeq" id="WP_115360745.1">
    <property type="nucleotide sequence ID" value="NZ_CP038012.1"/>
</dbReference>
<sequence length="191" mass="21678">MNVKNSVNGGGKKPNFWGRSSIKLTQEFKDMIYSQYNSQETLYIYCDCSMNGKGNMMSIACSYVQKGSVTVNSNIIYTPSDCRGKNIYGELQAIVSGLLDFENHIDGFNTHVIIYSDVNHINQILSSKVTFKKGLSLIKQQQTLIQFLNLKQTQNPNLKISIEYLPIDFKYYNPFAKSAHNAARRLLNKPI</sequence>
<evidence type="ECO:0008006" key="3">
    <source>
        <dbReference type="Google" id="ProtNLM"/>
    </source>
</evidence>
<reference evidence="1 2" key="1">
    <citation type="submission" date="2018-06" db="EMBL/GenBank/DDBJ databases">
        <authorList>
            <consortium name="Pathogen Informatics"/>
            <person name="Doyle S."/>
        </authorList>
    </citation>
    <scope>NUCLEOTIDE SEQUENCE [LARGE SCALE GENOMIC DNA]</scope>
    <source>
        <strain evidence="2">ATCC 11859 / DSM 33 / NCIB 8841 / NCTC 4822</strain>
    </source>
</reference>
<dbReference type="InterPro" id="IPR012337">
    <property type="entry name" value="RNaseH-like_sf"/>
</dbReference>
<keyword evidence="2" id="KW-1185">Reference proteome</keyword>
<dbReference type="Gene3D" id="3.30.420.10">
    <property type="entry name" value="Ribonuclease H-like superfamily/Ribonuclease H"/>
    <property type="match status" value="1"/>
</dbReference>
<name>A0A380BNB2_SPOPA</name>
<dbReference type="EMBL" id="UGYZ01000002">
    <property type="protein sequence ID" value="SUJ03211.1"/>
    <property type="molecule type" value="Genomic_DNA"/>
</dbReference>
<dbReference type="Proteomes" id="UP000254519">
    <property type="component" value="Unassembled WGS sequence"/>
</dbReference>
<dbReference type="OrthoDB" id="2943605at2"/>
<accession>A0A380BNB2</accession>
<organism evidence="1 2">
    <name type="scientific">Sporosarcina pasteurii</name>
    <name type="common">Bacillus pasteurii</name>
    <dbReference type="NCBI Taxonomy" id="1474"/>
    <lineage>
        <taxon>Bacteria</taxon>
        <taxon>Bacillati</taxon>
        <taxon>Bacillota</taxon>
        <taxon>Bacilli</taxon>
        <taxon>Bacillales</taxon>
        <taxon>Caryophanaceae</taxon>
        <taxon>Sporosarcina</taxon>
    </lineage>
</organism>
<proteinExistence type="predicted"/>
<dbReference type="GO" id="GO:0003676">
    <property type="term" value="F:nucleic acid binding"/>
    <property type="evidence" value="ECO:0007669"/>
    <property type="project" value="InterPro"/>
</dbReference>
<dbReference type="AlphaFoldDB" id="A0A380BNB2"/>
<evidence type="ECO:0000313" key="1">
    <source>
        <dbReference type="EMBL" id="SUJ03211.1"/>
    </source>
</evidence>
<evidence type="ECO:0000313" key="2">
    <source>
        <dbReference type="Proteomes" id="UP000254519"/>
    </source>
</evidence>
<dbReference type="SUPFAM" id="SSF53098">
    <property type="entry name" value="Ribonuclease H-like"/>
    <property type="match status" value="1"/>
</dbReference>
<dbReference type="InterPro" id="IPR036397">
    <property type="entry name" value="RNaseH_sf"/>
</dbReference>
<protein>
    <recommendedName>
        <fullName evidence="3">RNase H type-1 domain-containing protein</fullName>
    </recommendedName>
</protein>
<gene>
    <name evidence="1" type="ORF">NCTC4822_01373</name>
</gene>